<evidence type="ECO:0000313" key="5">
    <source>
        <dbReference type="Proteomes" id="UP001165065"/>
    </source>
</evidence>
<dbReference type="EMBL" id="BRYA01000032">
    <property type="protein sequence ID" value="GMI33435.1"/>
    <property type="molecule type" value="Genomic_DNA"/>
</dbReference>
<sequence>MPTTSAFDVYDSAKTRRDTVTLTDFESVRKKSRKSVDAVAYERSNFLTRRKAIRNKMVKIFNALDTDSSGSLTPDELYSGVLMIHLELAKYVGPAACKPPSRTVVGDLFWEFDADDSGTLDKEEFCNLTIILLSNIMGRILFQFSMTIALVPFLAPRVLVQLDVLRLKLVSLDPYNLITSVTSAYNDTLKSYPILVDAVAKIPATLPVTLISVVIVSLVVPNVLSFFDFILIDWGGKKKV</sequence>
<dbReference type="InterPro" id="IPR018247">
    <property type="entry name" value="EF_Hand_1_Ca_BS"/>
</dbReference>
<dbReference type="SUPFAM" id="SSF47473">
    <property type="entry name" value="EF-hand"/>
    <property type="match status" value="1"/>
</dbReference>
<feature type="domain" description="EF-hand" evidence="3">
    <location>
        <begin position="100"/>
        <end position="135"/>
    </location>
</feature>
<dbReference type="GO" id="GO:0005509">
    <property type="term" value="F:calcium ion binding"/>
    <property type="evidence" value="ECO:0007669"/>
    <property type="project" value="InterPro"/>
</dbReference>
<keyword evidence="2" id="KW-0812">Transmembrane</keyword>
<dbReference type="SMART" id="SM00054">
    <property type="entry name" value="EFh"/>
    <property type="match status" value="2"/>
</dbReference>
<dbReference type="CDD" id="cd00051">
    <property type="entry name" value="EFh"/>
    <property type="match status" value="1"/>
</dbReference>
<feature type="transmembrane region" description="Helical" evidence="2">
    <location>
        <begin position="210"/>
        <end position="232"/>
    </location>
</feature>
<gene>
    <name evidence="4" type="ORF">TrCOL_g13371</name>
</gene>
<evidence type="ECO:0000256" key="2">
    <source>
        <dbReference type="SAM" id="Phobius"/>
    </source>
</evidence>
<dbReference type="OrthoDB" id="47513at2759"/>
<dbReference type="Proteomes" id="UP001165065">
    <property type="component" value="Unassembled WGS sequence"/>
</dbReference>
<evidence type="ECO:0000313" key="4">
    <source>
        <dbReference type="EMBL" id="GMI33435.1"/>
    </source>
</evidence>
<evidence type="ECO:0000256" key="1">
    <source>
        <dbReference type="ARBA" id="ARBA00022837"/>
    </source>
</evidence>
<keyword evidence="5" id="KW-1185">Reference proteome</keyword>
<dbReference type="Pfam" id="PF13499">
    <property type="entry name" value="EF-hand_7"/>
    <property type="match status" value="1"/>
</dbReference>
<keyword evidence="1" id="KW-0106">Calcium</keyword>
<proteinExistence type="predicted"/>
<comment type="caution">
    <text evidence="4">The sequence shown here is derived from an EMBL/GenBank/DDBJ whole genome shotgun (WGS) entry which is preliminary data.</text>
</comment>
<dbReference type="PROSITE" id="PS00018">
    <property type="entry name" value="EF_HAND_1"/>
    <property type="match status" value="2"/>
</dbReference>
<dbReference type="Gene3D" id="1.10.238.10">
    <property type="entry name" value="EF-hand"/>
    <property type="match status" value="1"/>
</dbReference>
<dbReference type="AlphaFoldDB" id="A0A9W7G606"/>
<evidence type="ECO:0000259" key="3">
    <source>
        <dbReference type="PROSITE" id="PS50222"/>
    </source>
</evidence>
<accession>A0A9W7G606</accession>
<feature type="transmembrane region" description="Helical" evidence="2">
    <location>
        <begin position="140"/>
        <end position="159"/>
    </location>
</feature>
<dbReference type="InterPro" id="IPR002048">
    <property type="entry name" value="EF_hand_dom"/>
</dbReference>
<dbReference type="InterPro" id="IPR011992">
    <property type="entry name" value="EF-hand-dom_pair"/>
</dbReference>
<organism evidence="4 5">
    <name type="scientific">Triparma columacea</name>
    <dbReference type="NCBI Taxonomy" id="722753"/>
    <lineage>
        <taxon>Eukaryota</taxon>
        <taxon>Sar</taxon>
        <taxon>Stramenopiles</taxon>
        <taxon>Ochrophyta</taxon>
        <taxon>Bolidophyceae</taxon>
        <taxon>Parmales</taxon>
        <taxon>Triparmaceae</taxon>
        <taxon>Triparma</taxon>
    </lineage>
</organism>
<keyword evidence="2" id="KW-0472">Membrane</keyword>
<keyword evidence="2" id="KW-1133">Transmembrane helix</keyword>
<name>A0A9W7G606_9STRA</name>
<reference evidence="5" key="1">
    <citation type="journal article" date="2023" name="Commun. Biol.">
        <title>Genome analysis of Parmales, the sister group of diatoms, reveals the evolutionary specialization of diatoms from phago-mixotrophs to photoautotrophs.</title>
        <authorList>
            <person name="Ban H."/>
            <person name="Sato S."/>
            <person name="Yoshikawa S."/>
            <person name="Yamada K."/>
            <person name="Nakamura Y."/>
            <person name="Ichinomiya M."/>
            <person name="Sato N."/>
            <person name="Blanc-Mathieu R."/>
            <person name="Endo H."/>
            <person name="Kuwata A."/>
            <person name="Ogata H."/>
        </authorList>
    </citation>
    <scope>NUCLEOTIDE SEQUENCE [LARGE SCALE GENOMIC DNA]</scope>
</reference>
<feature type="domain" description="EF-hand" evidence="3">
    <location>
        <begin position="52"/>
        <end position="87"/>
    </location>
</feature>
<protein>
    <recommendedName>
        <fullName evidence="3">EF-hand domain-containing protein</fullName>
    </recommendedName>
</protein>
<dbReference type="PROSITE" id="PS50222">
    <property type="entry name" value="EF_HAND_2"/>
    <property type="match status" value="2"/>
</dbReference>